<evidence type="ECO:0000256" key="1">
    <source>
        <dbReference type="SAM" id="Phobius"/>
    </source>
</evidence>
<name>A0A437MYR7_9SPHI</name>
<organism evidence="2 3">
    <name type="scientific">Mucilaginibacter limnophilus</name>
    <dbReference type="NCBI Taxonomy" id="1932778"/>
    <lineage>
        <taxon>Bacteria</taxon>
        <taxon>Pseudomonadati</taxon>
        <taxon>Bacteroidota</taxon>
        <taxon>Sphingobacteriia</taxon>
        <taxon>Sphingobacteriales</taxon>
        <taxon>Sphingobacteriaceae</taxon>
        <taxon>Mucilaginibacter</taxon>
    </lineage>
</organism>
<proteinExistence type="predicted"/>
<dbReference type="Pfam" id="PF13858">
    <property type="entry name" value="DUF4199"/>
    <property type="match status" value="1"/>
</dbReference>
<protein>
    <submittedName>
        <fullName evidence="2">DUF4199 domain-containing protein</fullName>
    </submittedName>
</protein>
<keyword evidence="1" id="KW-1133">Transmembrane helix</keyword>
<feature type="transmembrane region" description="Helical" evidence="1">
    <location>
        <begin position="87"/>
        <end position="109"/>
    </location>
</feature>
<keyword evidence="1" id="KW-0812">Transmembrane</keyword>
<dbReference type="InterPro" id="IPR025250">
    <property type="entry name" value="DUF4199"/>
</dbReference>
<comment type="caution">
    <text evidence="2">The sequence shown here is derived from an EMBL/GenBank/DDBJ whole genome shotgun (WGS) entry which is preliminary data.</text>
</comment>
<dbReference type="EMBL" id="SACK01000001">
    <property type="protein sequence ID" value="RVU02798.1"/>
    <property type="molecule type" value="Genomic_DNA"/>
</dbReference>
<keyword evidence="3" id="KW-1185">Reference proteome</keyword>
<evidence type="ECO:0000313" key="2">
    <source>
        <dbReference type="EMBL" id="RVU02798.1"/>
    </source>
</evidence>
<sequence>MAELVADSTVRKSAVTSGLILGVVSSVLSILSFYFTTTMTTSMWLIIFSPLIFSIIIPIVIAIFLILDLRKKIGGFWSFKQATTGTFIMFIISSIVSFLLVSLLFAKVIEPNMIDKSRDSMVNAVTAMMEKTSQPQESVDKAIADINKKFDEQRDTGAGKMVMGLGIMVIISFILALIFGAIFKKEPPRYIVQDTDPTV</sequence>
<dbReference type="Proteomes" id="UP000282759">
    <property type="component" value="Unassembled WGS sequence"/>
</dbReference>
<feature type="transmembrane region" description="Helical" evidence="1">
    <location>
        <begin position="161"/>
        <end position="183"/>
    </location>
</feature>
<dbReference type="OrthoDB" id="660361at2"/>
<accession>A0A437MYR7</accession>
<evidence type="ECO:0000313" key="3">
    <source>
        <dbReference type="Proteomes" id="UP000282759"/>
    </source>
</evidence>
<reference evidence="2 3" key="1">
    <citation type="submission" date="2019-01" db="EMBL/GenBank/DDBJ databases">
        <authorList>
            <person name="Chen W.-M."/>
        </authorList>
    </citation>
    <scope>NUCLEOTIDE SEQUENCE [LARGE SCALE GENOMIC DNA]</scope>
    <source>
        <strain evidence="2 3">YBJ-36</strain>
    </source>
</reference>
<feature type="transmembrane region" description="Helical" evidence="1">
    <location>
        <begin position="18"/>
        <end position="37"/>
    </location>
</feature>
<keyword evidence="1" id="KW-0472">Membrane</keyword>
<dbReference type="RefSeq" id="WP_127703164.1">
    <property type="nucleotide sequence ID" value="NZ_SACK01000001.1"/>
</dbReference>
<feature type="transmembrane region" description="Helical" evidence="1">
    <location>
        <begin position="43"/>
        <end position="67"/>
    </location>
</feature>
<gene>
    <name evidence="2" type="ORF">EOD41_02340</name>
</gene>
<dbReference type="AlphaFoldDB" id="A0A437MYR7"/>